<name>A0A5B8I2T6_9GAMM</name>
<sequence>MQKTVLKQNQSNNFNLKNETVNLIAHSTHHQYSALSVSELESMRASRAFIPASRYGIETICGASCETGAQ</sequence>
<dbReference type="OrthoDB" id="5194673at2"/>
<organism evidence="1 2">
    <name type="scientific">Dickeya poaceiphila</name>
    <dbReference type="NCBI Taxonomy" id="568768"/>
    <lineage>
        <taxon>Bacteria</taxon>
        <taxon>Pseudomonadati</taxon>
        <taxon>Pseudomonadota</taxon>
        <taxon>Gammaproteobacteria</taxon>
        <taxon>Enterobacterales</taxon>
        <taxon>Pectobacteriaceae</taxon>
        <taxon>Dickeya</taxon>
    </lineage>
</organism>
<protein>
    <submittedName>
        <fullName evidence="1">Uncharacterized protein</fullName>
    </submittedName>
</protein>
<dbReference type="EMBL" id="CP042220">
    <property type="protein sequence ID" value="QDX29064.1"/>
    <property type="molecule type" value="Genomic_DNA"/>
</dbReference>
<accession>A0A5B8I2T6</accession>
<gene>
    <name evidence="1" type="ORF">Dpoa569_0000771</name>
</gene>
<dbReference type="AlphaFoldDB" id="A0A5B8I2T6"/>
<reference evidence="1 2" key="1">
    <citation type="journal article" date="2019" name="Environ. Microbiol.">
        <title>The phytopathogenic nature of Dickeya aquatica 174/2 and the dynamic early evolution of Dickeya pathogenicity.</title>
        <authorList>
            <person name="Duprey A."/>
            <person name="Taib N."/>
            <person name="Leonard S."/>
            <person name="Garin T."/>
            <person name="Flandrois J.P."/>
            <person name="Nasser W."/>
            <person name="Brochier-Armanet C."/>
            <person name="Reverchon S."/>
        </authorList>
    </citation>
    <scope>NUCLEOTIDE SEQUENCE [LARGE SCALE GENOMIC DNA]</scope>
    <source>
        <strain evidence="1 2">NCPPB 569</strain>
    </source>
</reference>
<proteinExistence type="predicted"/>
<dbReference type="RefSeq" id="WP_042872554.1">
    <property type="nucleotide sequence ID" value="NZ_CM001975.1"/>
</dbReference>
<evidence type="ECO:0000313" key="1">
    <source>
        <dbReference type="EMBL" id="QDX29064.1"/>
    </source>
</evidence>
<keyword evidence="2" id="KW-1185">Reference proteome</keyword>
<evidence type="ECO:0000313" key="2">
    <source>
        <dbReference type="Proteomes" id="UP000320591"/>
    </source>
</evidence>
<dbReference type="Proteomes" id="UP000320591">
    <property type="component" value="Chromosome"/>
</dbReference>
<dbReference type="KEGG" id="dic:Dpoa569_0000771"/>